<dbReference type="InterPro" id="IPR004358">
    <property type="entry name" value="Sig_transdc_His_kin-like_C"/>
</dbReference>
<comment type="subcellular location">
    <subcellularLocation>
        <location evidence="2">Cytoplasm</location>
    </subcellularLocation>
</comment>
<comment type="function">
    <text evidence="13">Involved in the transmission of sensory signals from the chemoreceptors to the flagellar motors. CheA is autophosphorylated; it can transfer its phosphate group to either CheB or CheY.</text>
</comment>
<dbReference type="Pfam" id="PF01584">
    <property type="entry name" value="CheW"/>
    <property type="match status" value="1"/>
</dbReference>
<dbReference type="InterPro" id="IPR037006">
    <property type="entry name" value="CheA-like_homodim_sf"/>
</dbReference>
<dbReference type="InterPro" id="IPR005467">
    <property type="entry name" value="His_kinase_dom"/>
</dbReference>
<dbReference type="PANTHER" id="PTHR43395:SF10">
    <property type="entry name" value="CHEMOTAXIS PROTEIN CHEA"/>
    <property type="match status" value="1"/>
</dbReference>
<dbReference type="Pfam" id="PF01627">
    <property type="entry name" value="Hpt"/>
    <property type="match status" value="1"/>
</dbReference>
<dbReference type="InterPro" id="IPR036641">
    <property type="entry name" value="HPT_dom_sf"/>
</dbReference>
<dbReference type="CDD" id="cd16916">
    <property type="entry name" value="HATPase_CheA-like"/>
    <property type="match status" value="1"/>
</dbReference>
<keyword evidence="7 14" id="KW-0597">Phosphoprotein</keyword>
<comment type="catalytic activity">
    <reaction evidence="1">
        <text>ATP + protein L-histidine = ADP + protein N-phospho-L-histidine.</text>
        <dbReference type="EC" id="2.7.13.3"/>
    </reaction>
</comment>
<evidence type="ECO:0000256" key="11">
    <source>
        <dbReference type="ARBA" id="ARBA00022840"/>
    </source>
</evidence>
<dbReference type="InterPro" id="IPR003594">
    <property type="entry name" value="HATPase_dom"/>
</dbReference>
<dbReference type="InterPro" id="IPR051315">
    <property type="entry name" value="Bact_Chemotaxis_CheA"/>
</dbReference>
<dbReference type="SUPFAM" id="SSF55874">
    <property type="entry name" value="ATPase domain of HSP90 chaperone/DNA topoisomerase II/histidine kinase"/>
    <property type="match status" value="1"/>
</dbReference>
<feature type="domain" description="HPt" evidence="17">
    <location>
        <begin position="3"/>
        <end position="110"/>
    </location>
</feature>
<dbReference type="PROSITE" id="PS50894">
    <property type="entry name" value="HPT"/>
    <property type="match status" value="1"/>
</dbReference>
<evidence type="ECO:0000256" key="6">
    <source>
        <dbReference type="ARBA" id="ARBA00022500"/>
    </source>
</evidence>
<dbReference type="Pfam" id="PF02518">
    <property type="entry name" value="HATPase_c"/>
    <property type="match status" value="1"/>
</dbReference>
<dbReference type="SMART" id="SM00387">
    <property type="entry name" value="HATPase_c"/>
    <property type="match status" value="1"/>
</dbReference>
<dbReference type="PROSITE" id="PS50851">
    <property type="entry name" value="CHEW"/>
    <property type="match status" value="1"/>
</dbReference>
<protein>
    <recommendedName>
        <fullName evidence="4">Chemotaxis protein CheA</fullName>
        <ecNumber evidence="3">2.7.13.3</ecNumber>
    </recommendedName>
</protein>
<evidence type="ECO:0000313" key="18">
    <source>
        <dbReference type="EMBL" id="APM37913.1"/>
    </source>
</evidence>
<dbReference type="Gene3D" id="2.30.30.40">
    <property type="entry name" value="SH3 Domains"/>
    <property type="match status" value="1"/>
</dbReference>
<evidence type="ECO:0000256" key="4">
    <source>
        <dbReference type="ARBA" id="ARBA00021495"/>
    </source>
</evidence>
<dbReference type="GO" id="GO:0005524">
    <property type="term" value="F:ATP binding"/>
    <property type="evidence" value="ECO:0007669"/>
    <property type="project" value="UniProtKB-KW"/>
</dbReference>
<evidence type="ECO:0000256" key="14">
    <source>
        <dbReference type="PROSITE-ProRule" id="PRU00110"/>
    </source>
</evidence>
<evidence type="ECO:0000256" key="13">
    <source>
        <dbReference type="ARBA" id="ARBA00035100"/>
    </source>
</evidence>
<evidence type="ECO:0000259" key="15">
    <source>
        <dbReference type="PROSITE" id="PS50109"/>
    </source>
</evidence>
<dbReference type="CDD" id="cd00088">
    <property type="entry name" value="HPT"/>
    <property type="match status" value="1"/>
</dbReference>
<dbReference type="GO" id="GO:0005737">
    <property type="term" value="C:cytoplasm"/>
    <property type="evidence" value="ECO:0007669"/>
    <property type="project" value="UniProtKB-SubCell"/>
</dbReference>
<keyword evidence="11" id="KW-0067">ATP-binding</keyword>
<dbReference type="GO" id="GO:0000155">
    <property type="term" value="F:phosphorelay sensor kinase activity"/>
    <property type="evidence" value="ECO:0007669"/>
    <property type="project" value="InterPro"/>
</dbReference>
<dbReference type="RefSeq" id="WP_073537612.1">
    <property type="nucleotide sequence ID" value="NZ_CP018335.1"/>
</dbReference>
<feature type="modified residue" description="Phosphohistidine" evidence="14">
    <location>
        <position position="51"/>
    </location>
</feature>
<dbReference type="InterPro" id="IPR036890">
    <property type="entry name" value="HATPase_C_sf"/>
</dbReference>
<dbReference type="SUPFAM" id="SSF55052">
    <property type="entry name" value="CheY-binding domain of CheA"/>
    <property type="match status" value="1"/>
</dbReference>
<dbReference type="AlphaFoldDB" id="A0A1L5F4I7"/>
<evidence type="ECO:0000256" key="2">
    <source>
        <dbReference type="ARBA" id="ARBA00004496"/>
    </source>
</evidence>
<dbReference type="Gene3D" id="3.30.70.1110">
    <property type="entry name" value="Histidine kinase CheA-like, P2 response regulator-binding domain"/>
    <property type="match status" value="1"/>
</dbReference>
<proteinExistence type="predicted"/>
<dbReference type="InterPro" id="IPR010808">
    <property type="entry name" value="CheA_P2-bd"/>
</dbReference>
<evidence type="ECO:0000259" key="17">
    <source>
        <dbReference type="PROSITE" id="PS50894"/>
    </source>
</evidence>
<evidence type="ECO:0000259" key="16">
    <source>
        <dbReference type="PROSITE" id="PS50851"/>
    </source>
</evidence>
<evidence type="ECO:0000256" key="8">
    <source>
        <dbReference type="ARBA" id="ARBA00022679"/>
    </source>
</evidence>
<organism evidence="18 19">
    <name type="scientific">Clostridium kluyveri</name>
    <dbReference type="NCBI Taxonomy" id="1534"/>
    <lineage>
        <taxon>Bacteria</taxon>
        <taxon>Bacillati</taxon>
        <taxon>Bacillota</taxon>
        <taxon>Clostridia</taxon>
        <taxon>Eubacteriales</taxon>
        <taxon>Clostridiaceae</taxon>
        <taxon>Clostridium</taxon>
    </lineage>
</organism>
<evidence type="ECO:0000256" key="1">
    <source>
        <dbReference type="ARBA" id="ARBA00000085"/>
    </source>
</evidence>
<dbReference type="SMART" id="SM01231">
    <property type="entry name" value="H-kinase_dim"/>
    <property type="match status" value="1"/>
</dbReference>
<dbReference type="Gene3D" id="1.10.287.560">
    <property type="entry name" value="Histidine kinase CheA-like, homodimeric domain"/>
    <property type="match status" value="1"/>
</dbReference>
<feature type="domain" description="CheW-like" evidence="16">
    <location>
        <begin position="553"/>
        <end position="688"/>
    </location>
</feature>
<dbReference type="InterPro" id="IPR036061">
    <property type="entry name" value="CheW-like_dom_sf"/>
</dbReference>
<evidence type="ECO:0000256" key="7">
    <source>
        <dbReference type="ARBA" id="ARBA00022553"/>
    </source>
</evidence>
<dbReference type="InterPro" id="IPR004105">
    <property type="entry name" value="CheA-like_dim"/>
</dbReference>
<dbReference type="Gene3D" id="3.30.565.10">
    <property type="entry name" value="Histidine kinase-like ATPase, C-terminal domain"/>
    <property type="match status" value="1"/>
</dbReference>
<keyword evidence="6" id="KW-0145">Chemotaxis</keyword>
<dbReference type="PRINTS" id="PR00344">
    <property type="entry name" value="BCTRLSENSOR"/>
</dbReference>
<dbReference type="SMART" id="SM00073">
    <property type="entry name" value="HPT"/>
    <property type="match status" value="1"/>
</dbReference>
<accession>A0A1L5F4I7</accession>
<name>A0A1L5F4I7_CLOKL</name>
<feature type="domain" description="Histidine kinase" evidence="15">
    <location>
        <begin position="347"/>
        <end position="551"/>
    </location>
</feature>
<dbReference type="PROSITE" id="PS50109">
    <property type="entry name" value="HIS_KIN"/>
    <property type="match status" value="1"/>
</dbReference>
<keyword evidence="8" id="KW-0808">Transferase</keyword>
<dbReference type="SUPFAM" id="SSF47384">
    <property type="entry name" value="Homodimeric domain of signal transducing histidine kinase"/>
    <property type="match status" value="1"/>
</dbReference>
<dbReference type="SUPFAM" id="SSF47226">
    <property type="entry name" value="Histidine-containing phosphotransfer domain, HPT domain"/>
    <property type="match status" value="1"/>
</dbReference>
<dbReference type="OrthoDB" id="9803176at2"/>
<dbReference type="Proteomes" id="UP000184604">
    <property type="component" value="Chromosome"/>
</dbReference>
<evidence type="ECO:0000256" key="12">
    <source>
        <dbReference type="ARBA" id="ARBA00023012"/>
    </source>
</evidence>
<dbReference type="InterPro" id="IPR035891">
    <property type="entry name" value="CheY-binding_CheA"/>
</dbReference>
<dbReference type="Pfam" id="PF02895">
    <property type="entry name" value="H-kinase_dim"/>
    <property type="match status" value="1"/>
</dbReference>
<dbReference type="EC" id="2.7.13.3" evidence="3"/>
<dbReference type="InterPro" id="IPR036097">
    <property type="entry name" value="HisK_dim/P_sf"/>
</dbReference>
<evidence type="ECO:0000313" key="19">
    <source>
        <dbReference type="Proteomes" id="UP000184604"/>
    </source>
</evidence>
<dbReference type="InterPro" id="IPR008207">
    <property type="entry name" value="Sig_transdc_His_kin_Hpt_dom"/>
</dbReference>
<evidence type="ECO:0000256" key="5">
    <source>
        <dbReference type="ARBA" id="ARBA00022490"/>
    </source>
</evidence>
<dbReference type="PANTHER" id="PTHR43395">
    <property type="entry name" value="SENSOR HISTIDINE KINASE CHEA"/>
    <property type="match status" value="1"/>
</dbReference>
<reference evidence="18 19" key="1">
    <citation type="submission" date="2016-12" db="EMBL/GenBank/DDBJ databases">
        <title>Complete genome sequence of Clostridium kluyveri JZZ isolated from the pit mud of a Chinese flavor liquor-making factory.</title>
        <authorList>
            <person name="Wang Y."/>
        </authorList>
    </citation>
    <scope>NUCLEOTIDE SEQUENCE [LARGE SCALE GENOMIC DNA]</scope>
    <source>
        <strain evidence="18 19">JZZ</strain>
    </source>
</reference>
<keyword evidence="12" id="KW-0902">Two-component regulatory system</keyword>
<dbReference type="GO" id="GO:0006935">
    <property type="term" value="P:chemotaxis"/>
    <property type="evidence" value="ECO:0007669"/>
    <property type="project" value="UniProtKB-KW"/>
</dbReference>
<evidence type="ECO:0000256" key="9">
    <source>
        <dbReference type="ARBA" id="ARBA00022741"/>
    </source>
</evidence>
<keyword evidence="10" id="KW-0418">Kinase</keyword>
<keyword evidence="5" id="KW-0963">Cytoplasm</keyword>
<dbReference type="Pfam" id="PF07194">
    <property type="entry name" value="P2"/>
    <property type="match status" value="1"/>
</dbReference>
<evidence type="ECO:0000256" key="3">
    <source>
        <dbReference type="ARBA" id="ARBA00012438"/>
    </source>
</evidence>
<dbReference type="EMBL" id="CP018335">
    <property type="protein sequence ID" value="APM37913.1"/>
    <property type="molecule type" value="Genomic_DNA"/>
</dbReference>
<evidence type="ECO:0000256" key="10">
    <source>
        <dbReference type="ARBA" id="ARBA00022777"/>
    </source>
</evidence>
<dbReference type="SMART" id="SM00260">
    <property type="entry name" value="CheW"/>
    <property type="match status" value="1"/>
</dbReference>
<dbReference type="InterPro" id="IPR037052">
    <property type="entry name" value="CheA-like_P2_sf"/>
</dbReference>
<gene>
    <name evidence="18" type="ORF">BS101_03755</name>
</gene>
<dbReference type="InterPro" id="IPR002545">
    <property type="entry name" value="CheW-lke_dom"/>
</dbReference>
<keyword evidence="9" id="KW-0547">Nucleotide-binding</keyword>
<sequence length="688" mass="78010">MSEIFSQEPMLDMFIFETTQLIEQLEQSAIESEKSSCYTENAINEIFRIMHTIKGSSAMMLFENISSLSHAMEDMFYFIREEKPKNIDYLKLTNMVLKGVDFIKTEVDKITSKKKPDGDASELMSQIKNFLSELKQNNLISKVMSDELQCDVIDIPEKYDINKDMLNSSKKNAYKAVIYFEEDCEMEDIHAFTVVNTIKDIADEVHYVPDDVDDGNNSVEIIRKEGFKIYFKSDNTFDKIHSILMGTVFLKDLQLTQLEDHEELNEFKKIKQIILDHSFPEKNKQATVSKNKENTQQFSSHQNIISVNVSKLDKLMDLIGELVISEAMVIENPDLTGLNLNSFHKASRQLQKITNELQDIVMSIRMVPLSTTFQKMNRVVRDMCKKLNKEVELKIIGQETEVDKNIIDHISDPLIHIIRNSIDHGIEVAKERASVGKPNVGTVTLEAKNAGGDVLIIVKDDGRGLNKEKILKKAKENGLINRPEDELTDKEIYSYIFLPGFSTKERITEFSGRGVGMDVVTKNIGAIGGIISVDSTYGEETIITLKIPLTLAIINGMTMKVGQSRYTVPITNIKESFKAKSSDIIKDTDGNEMILIRKQCYPILRLHEIYRVETEIINISDGIILMVENESKSICIFADELLGENQVVVKALPNYFRNFKKIRGLAGCTLLGDGGISLILDISDLINY</sequence>
<dbReference type="SUPFAM" id="SSF50341">
    <property type="entry name" value="CheW-like"/>
    <property type="match status" value="1"/>
</dbReference>
<dbReference type="FunFam" id="3.30.565.10:FF:000016">
    <property type="entry name" value="Chemotaxis protein CheA, putative"/>
    <property type="match status" value="1"/>
</dbReference>
<dbReference type="Gene3D" id="1.20.120.160">
    <property type="entry name" value="HPT domain"/>
    <property type="match status" value="1"/>
</dbReference>